<dbReference type="PANTHER" id="PTHR43377">
    <property type="entry name" value="BILIVERDIN REDUCTASE A"/>
    <property type="match status" value="1"/>
</dbReference>
<name>A0A897NRY1_9EURY</name>
<dbReference type="EMBL" id="CP064791">
    <property type="protein sequence ID" value="QSG15174.1"/>
    <property type="molecule type" value="Genomic_DNA"/>
</dbReference>
<organism evidence="3 4">
    <name type="scientific">Halapricum desulfuricans</name>
    <dbReference type="NCBI Taxonomy" id="2841257"/>
    <lineage>
        <taxon>Archaea</taxon>
        <taxon>Methanobacteriati</taxon>
        <taxon>Methanobacteriota</taxon>
        <taxon>Stenosarchaea group</taxon>
        <taxon>Halobacteria</taxon>
        <taxon>Halobacteriales</taxon>
        <taxon>Haloarculaceae</taxon>
        <taxon>Halapricum</taxon>
    </lineage>
</organism>
<keyword evidence="4" id="KW-1185">Reference proteome</keyword>
<feature type="domain" description="GFO/IDH/MocA-like oxidoreductase" evidence="2">
    <location>
        <begin position="134"/>
        <end position="268"/>
    </location>
</feature>
<dbReference type="InterPro" id="IPR051450">
    <property type="entry name" value="Gfo/Idh/MocA_Oxidoreductases"/>
</dbReference>
<dbReference type="Proteomes" id="UP000663292">
    <property type="component" value="Chromosome"/>
</dbReference>
<dbReference type="Pfam" id="PF01408">
    <property type="entry name" value="GFO_IDH_MocA"/>
    <property type="match status" value="1"/>
</dbReference>
<sequence length="350" mass="37478">MGETTPRVGLVGLGGIGKYHADLIGDTDAKLVAGLDSDSSARQRFESEYGAETYTETAPFYDAVDAVIVTTPNAYHEEYAVGALEAGCAVLVEKPLAHTLESAERIAAAAESTDEICMVGFHNRFDPRSEALAAYRDDGFFGEITHVDATYVRRRGIPGQGTWFTDAEVAGGGAMIDIGVHVLDLVLWLLGFPPVAEVSGVTRSTFGSREEYVDVRGWGGGDGTVSVEDSVTAQLRTAGDATVSLDVAWASNRTDEKAVRIRGTDGGARLDLDGELTLYESTSRGVDHHRTTTVETPEYDGHAAEQRAFFEAIVDGVPPERNTPEQALTVQRLVESIYRSSADGRAVSPD</sequence>
<dbReference type="Pfam" id="PF22725">
    <property type="entry name" value="GFO_IDH_MocA_C3"/>
    <property type="match status" value="1"/>
</dbReference>
<evidence type="ECO:0000259" key="2">
    <source>
        <dbReference type="Pfam" id="PF22725"/>
    </source>
</evidence>
<dbReference type="SUPFAM" id="SSF51735">
    <property type="entry name" value="NAD(P)-binding Rossmann-fold domains"/>
    <property type="match status" value="1"/>
</dbReference>
<dbReference type="SUPFAM" id="SSF55347">
    <property type="entry name" value="Glyceraldehyde-3-phosphate dehydrogenase-like, C-terminal domain"/>
    <property type="match status" value="1"/>
</dbReference>
<dbReference type="GO" id="GO:0000166">
    <property type="term" value="F:nucleotide binding"/>
    <property type="evidence" value="ECO:0007669"/>
    <property type="project" value="InterPro"/>
</dbReference>
<feature type="domain" description="Gfo/Idh/MocA-like oxidoreductase N-terminal" evidence="1">
    <location>
        <begin position="7"/>
        <end position="121"/>
    </location>
</feature>
<dbReference type="InterPro" id="IPR000683">
    <property type="entry name" value="Gfo/Idh/MocA-like_OxRdtase_N"/>
</dbReference>
<reference evidence="3 4" key="1">
    <citation type="submission" date="2020-11" db="EMBL/GenBank/DDBJ databases">
        <title>Carbohydrate-dependent, anaerobic sulfur respiration: A novel catabolism in halophilic archaea.</title>
        <authorList>
            <person name="Sorokin D.Y."/>
            <person name="Messina E."/>
            <person name="Smedile F."/>
            <person name="La Cono V."/>
            <person name="Hallsworth J.E."/>
            <person name="Yakimov M.M."/>
        </authorList>
    </citation>
    <scope>NUCLEOTIDE SEQUENCE [LARGE SCALE GENOMIC DNA]</scope>
    <source>
        <strain evidence="3 4">HSR-Est</strain>
    </source>
</reference>
<evidence type="ECO:0000313" key="4">
    <source>
        <dbReference type="Proteomes" id="UP000663292"/>
    </source>
</evidence>
<evidence type="ECO:0000259" key="1">
    <source>
        <dbReference type="Pfam" id="PF01408"/>
    </source>
</evidence>
<dbReference type="GeneID" id="68858285"/>
<dbReference type="RefSeq" id="WP_229120436.1">
    <property type="nucleotide sequence ID" value="NZ_CP064791.1"/>
</dbReference>
<protein>
    <submittedName>
        <fullName evidence="3">Putative dehydrogenase</fullName>
    </submittedName>
</protein>
<gene>
    <name evidence="3" type="primary">mviM3</name>
    <name evidence="3" type="ORF">HSEST_1650</name>
</gene>
<dbReference type="Gene3D" id="3.30.360.10">
    <property type="entry name" value="Dihydrodipicolinate Reductase, domain 2"/>
    <property type="match status" value="1"/>
</dbReference>
<dbReference type="InterPro" id="IPR055170">
    <property type="entry name" value="GFO_IDH_MocA-like_dom"/>
</dbReference>
<dbReference type="PANTHER" id="PTHR43377:SF1">
    <property type="entry name" value="BILIVERDIN REDUCTASE A"/>
    <property type="match status" value="1"/>
</dbReference>
<evidence type="ECO:0000313" key="3">
    <source>
        <dbReference type="EMBL" id="QSG15174.1"/>
    </source>
</evidence>
<dbReference type="Gene3D" id="3.40.50.720">
    <property type="entry name" value="NAD(P)-binding Rossmann-like Domain"/>
    <property type="match status" value="1"/>
</dbReference>
<dbReference type="InterPro" id="IPR036291">
    <property type="entry name" value="NAD(P)-bd_dom_sf"/>
</dbReference>
<proteinExistence type="predicted"/>
<dbReference type="AlphaFoldDB" id="A0A897NRY1"/>
<accession>A0A897NRY1</accession>